<feature type="transmembrane region" description="Helical" evidence="5">
    <location>
        <begin position="336"/>
        <end position="358"/>
    </location>
</feature>
<organism evidence="6 7">
    <name type="scientific">Pelagomonas calceolata</name>
    <dbReference type="NCBI Taxonomy" id="35677"/>
    <lineage>
        <taxon>Eukaryota</taxon>
        <taxon>Sar</taxon>
        <taxon>Stramenopiles</taxon>
        <taxon>Ochrophyta</taxon>
        <taxon>Pelagophyceae</taxon>
        <taxon>Pelagomonadales</taxon>
        <taxon>Pelagomonadaceae</taxon>
        <taxon>Pelagomonas</taxon>
    </lineage>
</organism>
<feature type="transmembrane region" description="Helical" evidence="5">
    <location>
        <begin position="194"/>
        <end position="219"/>
    </location>
</feature>
<dbReference type="EMBL" id="CAKKNE010000005">
    <property type="protein sequence ID" value="CAH0376081.1"/>
    <property type="molecule type" value="Genomic_DNA"/>
</dbReference>
<accession>A0A8J2SW40</accession>
<evidence type="ECO:0008006" key="8">
    <source>
        <dbReference type="Google" id="ProtNLM"/>
    </source>
</evidence>
<name>A0A8J2SW40_9STRA</name>
<comment type="caution">
    <text evidence="6">The sequence shown here is derived from an EMBL/GenBank/DDBJ whole genome shotgun (WGS) entry which is preliminary data.</text>
</comment>
<dbReference type="Pfam" id="PF07690">
    <property type="entry name" value="MFS_1"/>
    <property type="match status" value="1"/>
</dbReference>
<proteinExistence type="predicted"/>
<evidence type="ECO:0000256" key="4">
    <source>
        <dbReference type="ARBA" id="ARBA00023136"/>
    </source>
</evidence>
<keyword evidence="2 5" id="KW-0812">Transmembrane</keyword>
<feature type="transmembrane region" description="Helical" evidence="5">
    <location>
        <begin position="240"/>
        <end position="263"/>
    </location>
</feature>
<feature type="transmembrane region" description="Helical" evidence="5">
    <location>
        <begin position="109"/>
        <end position="136"/>
    </location>
</feature>
<keyword evidence="7" id="KW-1185">Reference proteome</keyword>
<evidence type="ECO:0000256" key="5">
    <source>
        <dbReference type="SAM" id="Phobius"/>
    </source>
</evidence>
<dbReference type="SUPFAM" id="SSF103473">
    <property type="entry name" value="MFS general substrate transporter"/>
    <property type="match status" value="1"/>
</dbReference>
<dbReference type="PANTHER" id="PTHR23507">
    <property type="entry name" value="ZGC:174356"/>
    <property type="match status" value="1"/>
</dbReference>
<reference evidence="6" key="1">
    <citation type="submission" date="2021-11" db="EMBL/GenBank/DDBJ databases">
        <authorList>
            <consortium name="Genoscope - CEA"/>
            <person name="William W."/>
        </authorList>
    </citation>
    <scope>NUCLEOTIDE SEQUENCE</scope>
</reference>
<dbReference type="PANTHER" id="PTHR23507:SF1">
    <property type="entry name" value="FI18259P1-RELATED"/>
    <property type="match status" value="1"/>
</dbReference>
<gene>
    <name evidence="6" type="ORF">PECAL_5P06360</name>
</gene>
<evidence type="ECO:0000256" key="1">
    <source>
        <dbReference type="ARBA" id="ARBA00004141"/>
    </source>
</evidence>
<evidence type="ECO:0000256" key="3">
    <source>
        <dbReference type="ARBA" id="ARBA00022989"/>
    </source>
</evidence>
<feature type="transmembrane region" description="Helical" evidence="5">
    <location>
        <begin position="275"/>
        <end position="297"/>
    </location>
</feature>
<evidence type="ECO:0000313" key="6">
    <source>
        <dbReference type="EMBL" id="CAH0376081.1"/>
    </source>
</evidence>
<feature type="transmembrane region" description="Helical" evidence="5">
    <location>
        <begin position="370"/>
        <end position="393"/>
    </location>
</feature>
<dbReference type="Gene3D" id="1.20.1250.20">
    <property type="entry name" value="MFS general substrate transporter like domains"/>
    <property type="match status" value="1"/>
</dbReference>
<feature type="transmembrane region" description="Helical" evidence="5">
    <location>
        <begin position="405"/>
        <end position="424"/>
    </location>
</feature>
<feature type="transmembrane region" description="Helical" evidence="5">
    <location>
        <begin position="309"/>
        <end position="330"/>
    </location>
</feature>
<dbReference type="AlphaFoldDB" id="A0A8J2SW40"/>
<sequence length="454" mass="45820">MGALGDAPWRLLVLDFITFVALGGGTVVIPLALVKHCQSNDDNCAAKAAQRLVQYGLAGSLPQLLAAPLVGRACDRLGPKIPLLAGGVGVVASLILAALWALYGWPFYALLLSAAANGLCGGTLGFLAASFAYAAASAKAPEEETYAPLAGAAEEEEAPEQRTGGFRGVAVALTLSICVSPAAGGAAAQHFGAFATLAGASGIAAVALLWTLFALPAVAPTKSEAKADVLRGLKVVAAPPTRFLALAWTLVATNNIGVGNIATQYLARDRSSTGVGLYISLLGAAAAVGTLVIEPLVRKIWTGDEFRLNLLLARAGCLVAAGISVGFALLPASNPGIYGIACLASVTAASMPASRALLVASAPKEDGGAALGALGALESASGLVAPVWLGYLYAYGARHSRAADAFYGTVATAALAFVVLVVRPPEPRHEYLRRISLPAVTAVSEDGGGEGTLV</sequence>
<dbReference type="Proteomes" id="UP000789595">
    <property type="component" value="Unassembled WGS sequence"/>
</dbReference>
<comment type="subcellular location">
    <subcellularLocation>
        <location evidence="1">Membrane</location>
        <topology evidence="1">Multi-pass membrane protein</topology>
    </subcellularLocation>
</comment>
<evidence type="ECO:0000313" key="7">
    <source>
        <dbReference type="Proteomes" id="UP000789595"/>
    </source>
</evidence>
<feature type="transmembrane region" description="Helical" evidence="5">
    <location>
        <begin position="169"/>
        <end position="188"/>
    </location>
</feature>
<dbReference type="GO" id="GO:0022857">
    <property type="term" value="F:transmembrane transporter activity"/>
    <property type="evidence" value="ECO:0007669"/>
    <property type="project" value="InterPro"/>
</dbReference>
<evidence type="ECO:0000256" key="2">
    <source>
        <dbReference type="ARBA" id="ARBA00022692"/>
    </source>
</evidence>
<keyword evidence="4 5" id="KW-0472">Membrane</keyword>
<keyword evidence="3 5" id="KW-1133">Transmembrane helix</keyword>
<feature type="transmembrane region" description="Helical" evidence="5">
    <location>
        <begin position="12"/>
        <end position="32"/>
    </location>
</feature>
<feature type="transmembrane region" description="Helical" evidence="5">
    <location>
        <begin position="83"/>
        <end position="103"/>
    </location>
</feature>
<dbReference type="InterPro" id="IPR036259">
    <property type="entry name" value="MFS_trans_sf"/>
</dbReference>
<protein>
    <recommendedName>
        <fullName evidence="8">Major facilitator superfamily (MFS) profile domain-containing protein</fullName>
    </recommendedName>
</protein>
<dbReference type="InterPro" id="IPR011701">
    <property type="entry name" value="MFS"/>
</dbReference>
<dbReference type="GO" id="GO:0016020">
    <property type="term" value="C:membrane"/>
    <property type="evidence" value="ECO:0007669"/>
    <property type="project" value="UniProtKB-SubCell"/>
</dbReference>